<feature type="binding site" evidence="7">
    <location>
        <position position="57"/>
    </location>
    <ligand>
        <name>substrate</name>
    </ligand>
</feature>
<dbReference type="RefSeq" id="WP_149071210.1">
    <property type="nucleotide sequence ID" value="NZ_VTHL01000011.1"/>
</dbReference>
<dbReference type="Gene3D" id="2.60.120.10">
    <property type="entry name" value="Jelly Rolls"/>
    <property type="match status" value="1"/>
</dbReference>
<feature type="binding site" evidence="7">
    <location>
        <position position="164"/>
    </location>
    <ligand>
        <name>Fe cation</name>
        <dbReference type="ChEBI" id="CHEBI:24875"/>
        <label>2</label>
    </ligand>
</feature>
<dbReference type="PANTHER" id="PTHR15497">
    <property type="entry name" value="3-HYDROXYANTHRANILATE 3,4-DIOXYGENASE"/>
    <property type="match status" value="1"/>
</dbReference>
<dbReference type="GO" id="GO:0043420">
    <property type="term" value="P:anthranilate metabolic process"/>
    <property type="evidence" value="ECO:0007669"/>
    <property type="project" value="UniProtKB-UniRule"/>
</dbReference>
<dbReference type="GO" id="GO:0000334">
    <property type="term" value="F:3-hydroxyanthranilate 3,4-dioxygenase activity"/>
    <property type="evidence" value="ECO:0007669"/>
    <property type="project" value="UniProtKB-UniRule"/>
</dbReference>
<evidence type="ECO:0000256" key="1">
    <source>
        <dbReference type="ARBA" id="ARBA00002752"/>
    </source>
</evidence>
<reference evidence="8 9" key="1">
    <citation type="submission" date="2019-08" db="EMBL/GenBank/DDBJ databases">
        <authorList>
            <person name="Seo M.-J."/>
        </authorList>
    </citation>
    <scope>NUCLEOTIDE SEQUENCE [LARGE SCALE GENOMIC DNA]</scope>
    <source>
        <strain evidence="8 9">KIGAM108</strain>
    </source>
</reference>
<dbReference type="NCBIfam" id="TIGR03037">
    <property type="entry name" value="anthran_nbaC"/>
    <property type="match status" value="1"/>
</dbReference>
<dbReference type="Pfam" id="PF06052">
    <property type="entry name" value="3-HAO"/>
    <property type="match status" value="1"/>
</dbReference>
<dbReference type="InterPro" id="IPR010329">
    <property type="entry name" value="3hydroanth_dOase"/>
</dbReference>
<dbReference type="NCBIfam" id="NF009763">
    <property type="entry name" value="PRK13264.1"/>
    <property type="match status" value="1"/>
</dbReference>
<evidence type="ECO:0000256" key="5">
    <source>
        <dbReference type="ARBA" id="ARBA00023002"/>
    </source>
</evidence>
<comment type="similarity">
    <text evidence="7">Belongs to the 3-HAO family.</text>
</comment>
<dbReference type="GO" id="GO:0019805">
    <property type="term" value="P:quinolinate biosynthetic process"/>
    <property type="evidence" value="ECO:0007669"/>
    <property type="project" value="UniProtKB-UniRule"/>
</dbReference>
<accession>A0A5D6V0V3</accession>
<comment type="caution">
    <text evidence="8">The sequence shown here is derived from an EMBL/GenBank/DDBJ whole genome shotgun (WGS) entry which is preliminary data.</text>
</comment>
<dbReference type="CDD" id="cd06123">
    <property type="entry name" value="cupin_HAO"/>
    <property type="match status" value="1"/>
</dbReference>
<protein>
    <recommendedName>
        <fullName evidence="7">3-hydroxyanthranilate 3,4-dioxygenase</fullName>
        <ecNumber evidence="7">1.13.11.6</ecNumber>
    </recommendedName>
    <alternativeName>
        <fullName evidence="7">3-hydroxyanthranilate oxygenase</fullName>
        <shortName evidence="7">3-HAO</shortName>
    </alternativeName>
    <alternativeName>
        <fullName evidence="7">3-hydroxyanthranilic acid dioxygenase</fullName>
        <shortName evidence="7">HAD</shortName>
    </alternativeName>
</protein>
<feature type="binding site" evidence="7">
    <location>
        <position position="124"/>
    </location>
    <ligand>
        <name>Fe cation</name>
        <dbReference type="ChEBI" id="CHEBI:24875"/>
        <label>2</label>
    </ligand>
</feature>
<comment type="function">
    <text evidence="1 7">Catalyzes the oxidative ring opening of 3-hydroxyanthranilate to 2-amino-3-carboxymuconate semialdehyde, which spontaneously cyclizes to quinolinate.</text>
</comment>
<sequence length="185" mass="21179">MPVARPFNFQQWIEEHRHLLKPPVGNQQVFKDNKDFIVMVVGGPNARKDYHVDEGEELFLQLEGDIVVKIIEDGKPVDIEIKAGSMFLLPPGVPHSPRRPAGTVGLVLERYRSAGELDGFQWYCENCGHKLYEEYAEITDIVAQLPPIMNRFWQDEQKRTCQNCGTVMERPQIVTDERTDGTDRG</sequence>
<keyword evidence="9" id="KW-1185">Reference proteome</keyword>
<keyword evidence="2 7" id="KW-0662">Pyridine nucleotide biosynthesis</keyword>
<comment type="pathway">
    <text evidence="7">Cofactor biosynthesis; NAD(+) biosynthesis; quinolinate from L-kynurenine: step 3/3.</text>
</comment>
<feature type="binding site" evidence="7">
    <location>
        <position position="109"/>
    </location>
    <ligand>
        <name>substrate</name>
    </ligand>
</feature>
<dbReference type="EMBL" id="VTHL01000011">
    <property type="protein sequence ID" value="TYZ08885.1"/>
    <property type="molecule type" value="Genomic_DNA"/>
</dbReference>
<keyword evidence="6 7" id="KW-0408">Iron</keyword>
<feature type="binding site" evidence="7">
    <location>
        <position position="161"/>
    </location>
    <ligand>
        <name>Fe cation</name>
        <dbReference type="ChEBI" id="CHEBI:24875"/>
        <label>2</label>
    </ligand>
</feature>
<organism evidence="8 9">
    <name type="scientific">Hymenobacter lutimineralis</name>
    <dbReference type="NCBI Taxonomy" id="2606448"/>
    <lineage>
        <taxon>Bacteria</taxon>
        <taxon>Pseudomonadati</taxon>
        <taxon>Bacteroidota</taxon>
        <taxon>Cytophagia</taxon>
        <taxon>Cytophagales</taxon>
        <taxon>Hymenobacteraceae</taxon>
        <taxon>Hymenobacter</taxon>
    </lineage>
</organism>
<dbReference type="GO" id="GO:0009435">
    <property type="term" value="P:NAD+ biosynthetic process"/>
    <property type="evidence" value="ECO:0007669"/>
    <property type="project" value="UniProtKB-UniPathway"/>
</dbReference>
<evidence type="ECO:0000313" key="9">
    <source>
        <dbReference type="Proteomes" id="UP000322791"/>
    </source>
</evidence>
<dbReference type="GO" id="GO:0008198">
    <property type="term" value="F:ferrous iron binding"/>
    <property type="evidence" value="ECO:0007669"/>
    <property type="project" value="UniProtKB-UniRule"/>
</dbReference>
<feature type="binding site" evidence="7">
    <location>
        <position position="51"/>
    </location>
    <ligand>
        <name>Fe cation</name>
        <dbReference type="ChEBI" id="CHEBI:24875"/>
        <label>1</label>
        <note>catalytic</note>
    </ligand>
</feature>
<dbReference type="HAMAP" id="MF_00825">
    <property type="entry name" value="3_HAO"/>
    <property type="match status" value="1"/>
</dbReference>
<keyword evidence="5 7" id="KW-0560">Oxidoreductase</keyword>
<keyword evidence="4 7" id="KW-0223">Dioxygenase</keyword>
<dbReference type="InterPro" id="IPR011051">
    <property type="entry name" value="RmlC_Cupin_sf"/>
</dbReference>
<dbReference type="PANTHER" id="PTHR15497:SF1">
    <property type="entry name" value="3-HYDROXYANTHRANILATE 3,4-DIOXYGENASE"/>
    <property type="match status" value="1"/>
</dbReference>
<dbReference type="GO" id="GO:0006569">
    <property type="term" value="P:L-tryptophan catabolic process"/>
    <property type="evidence" value="ECO:0007669"/>
    <property type="project" value="UniProtKB-UniRule"/>
</dbReference>
<evidence type="ECO:0000256" key="6">
    <source>
        <dbReference type="ARBA" id="ARBA00023004"/>
    </source>
</evidence>
<dbReference type="EC" id="1.13.11.6" evidence="7"/>
<dbReference type="InterPro" id="IPR014710">
    <property type="entry name" value="RmlC-like_jellyroll"/>
</dbReference>
<evidence type="ECO:0000256" key="7">
    <source>
        <dbReference type="HAMAP-Rule" id="MF_00825"/>
    </source>
</evidence>
<feature type="binding site" evidence="7">
    <location>
        <position position="99"/>
    </location>
    <ligand>
        <name>substrate</name>
    </ligand>
</feature>
<feature type="binding site" evidence="7">
    <location>
        <position position="127"/>
    </location>
    <ligand>
        <name>Fe cation</name>
        <dbReference type="ChEBI" id="CHEBI:24875"/>
        <label>2</label>
    </ligand>
</feature>
<keyword evidence="3 7" id="KW-0479">Metal-binding</keyword>
<dbReference type="Proteomes" id="UP000322791">
    <property type="component" value="Unassembled WGS sequence"/>
</dbReference>
<comment type="catalytic activity">
    <reaction evidence="7">
        <text>3-hydroxyanthranilate + O2 = (2Z,4Z)-2-amino-3-carboxymuconate 6-semialdehyde</text>
        <dbReference type="Rhea" id="RHEA:17953"/>
        <dbReference type="ChEBI" id="CHEBI:15379"/>
        <dbReference type="ChEBI" id="CHEBI:36559"/>
        <dbReference type="ChEBI" id="CHEBI:77612"/>
        <dbReference type="EC" id="1.13.11.6"/>
    </reaction>
</comment>
<comment type="cofactor">
    <cofactor evidence="7">
        <name>Fe(2+)</name>
        <dbReference type="ChEBI" id="CHEBI:29033"/>
    </cofactor>
    <text evidence="7">Binds 2 Fe(2+) ions per subunit.</text>
</comment>
<evidence type="ECO:0000256" key="3">
    <source>
        <dbReference type="ARBA" id="ARBA00022723"/>
    </source>
</evidence>
<dbReference type="UniPathway" id="UPA00253">
    <property type="reaction ID" value="UER00330"/>
</dbReference>
<dbReference type="SUPFAM" id="SSF51182">
    <property type="entry name" value="RmlC-like cupins"/>
    <property type="match status" value="1"/>
</dbReference>
<name>A0A5D6V0V3_9BACT</name>
<feature type="binding site" evidence="7">
    <location>
        <position position="57"/>
    </location>
    <ligand>
        <name>Fe cation</name>
        <dbReference type="ChEBI" id="CHEBI:24875"/>
        <label>1</label>
        <note>catalytic</note>
    </ligand>
</feature>
<dbReference type="AlphaFoldDB" id="A0A5D6V0V3"/>
<feature type="binding site" evidence="7">
    <location>
        <position position="47"/>
    </location>
    <ligand>
        <name>O2</name>
        <dbReference type="ChEBI" id="CHEBI:15379"/>
    </ligand>
</feature>
<feature type="binding site" evidence="7">
    <location>
        <position position="95"/>
    </location>
    <ligand>
        <name>Fe cation</name>
        <dbReference type="ChEBI" id="CHEBI:24875"/>
        <label>1</label>
        <note>catalytic</note>
    </ligand>
</feature>
<evidence type="ECO:0000313" key="8">
    <source>
        <dbReference type="EMBL" id="TYZ08885.1"/>
    </source>
</evidence>
<gene>
    <name evidence="7" type="primary">nbaC</name>
    <name evidence="8" type="ORF">FY528_11765</name>
</gene>
<evidence type="ECO:0000256" key="2">
    <source>
        <dbReference type="ARBA" id="ARBA00022642"/>
    </source>
</evidence>
<evidence type="ECO:0000256" key="4">
    <source>
        <dbReference type="ARBA" id="ARBA00022964"/>
    </source>
</evidence>
<proteinExistence type="inferred from homology"/>